<dbReference type="InterPro" id="IPR025623">
    <property type="entry name" value="YusW"/>
</dbReference>
<keyword evidence="3" id="KW-1185">Reference proteome</keyword>
<dbReference type="Pfam" id="PF14039">
    <property type="entry name" value="YusW"/>
    <property type="match status" value="1"/>
</dbReference>
<comment type="caution">
    <text evidence="2">The sequence shown here is derived from an EMBL/GenBank/DDBJ whole genome shotgun (WGS) entry which is preliminary data.</text>
</comment>
<dbReference type="AlphaFoldDB" id="W4EMM5"/>
<proteinExistence type="predicted"/>
<reference evidence="2 3" key="1">
    <citation type="journal article" date="2014" name="BMC Genomics">
        <title>Genomic comparison of sporeforming bacilli isolated from milk.</title>
        <authorList>
            <person name="Moreno Switt A.I."/>
            <person name="Andrus A.D."/>
            <person name="Ranieri M.L."/>
            <person name="Orsi R.H."/>
            <person name="Ivy R."/>
            <person name="den Bakker H.C."/>
            <person name="Martin N.H."/>
            <person name="Wiedmann M."/>
            <person name="Boor K.J."/>
        </authorList>
    </citation>
    <scope>NUCLEOTIDE SEQUENCE [LARGE SCALE GENOMIC DNA]</scope>
    <source>
        <strain evidence="2 3">FSL R5-213</strain>
    </source>
</reference>
<accession>W4EMM5</accession>
<evidence type="ECO:0000256" key="1">
    <source>
        <dbReference type="SAM" id="MobiDB-lite"/>
    </source>
</evidence>
<dbReference type="PROSITE" id="PS51257">
    <property type="entry name" value="PROKAR_LIPOPROTEIN"/>
    <property type="match status" value="1"/>
</dbReference>
<dbReference type="EMBL" id="ASQA01000037">
    <property type="protein sequence ID" value="ETT81484.1"/>
    <property type="molecule type" value="Genomic_DNA"/>
</dbReference>
<feature type="compositionally biased region" description="Low complexity" evidence="1">
    <location>
        <begin position="41"/>
        <end position="66"/>
    </location>
</feature>
<evidence type="ECO:0008006" key="4">
    <source>
        <dbReference type="Google" id="ProtNLM"/>
    </source>
</evidence>
<sequence length="180" mass="20184">MKNWKMALGVPLLFGMLYGCGSDKATDKTGDTTVKQEETDTNTNTDTNANTDTNTNTDTNKDMNNNGQAGTTENLPYNFAEFSLDVDYSPTESYEVDYENETTGVEVELDDDRNNVKLRGDEALSKLEPMFKKLKFDASTANDEVIDHVISVFGIDKNYTSFELEVKFADGTEKEYKKTK</sequence>
<dbReference type="Proteomes" id="UP000019062">
    <property type="component" value="Unassembled WGS sequence"/>
</dbReference>
<protein>
    <recommendedName>
        <fullName evidence="4">Lipoprotein</fullName>
    </recommendedName>
</protein>
<gene>
    <name evidence="2" type="ORF">C176_18527</name>
</gene>
<feature type="compositionally biased region" description="Basic and acidic residues" evidence="1">
    <location>
        <begin position="27"/>
        <end position="38"/>
    </location>
</feature>
<evidence type="ECO:0000313" key="2">
    <source>
        <dbReference type="EMBL" id="ETT81484.1"/>
    </source>
</evidence>
<name>W4EMM5_9BACL</name>
<evidence type="ECO:0000313" key="3">
    <source>
        <dbReference type="Proteomes" id="UP000019062"/>
    </source>
</evidence>
<dbReference type="eggNOG" id="ENOG5033HGI">
    <property type="taxonomic scope" value="Bacteria"/>
</dbReference>
<organism evidence="2 3">
    <name type="scientific">Viridibacillus arenosi FSL R5-213</name>
    <dbReference type="NCBI Taxonomy" id="1227360"/>
    <lineage>
        <taxon>Bacteria</taxon>
        <taxon>Bacillati</taxon>
        <taxon>Bacillota</taxon>
        <taxon>Bacilli</taxon>
        <taxon>Bacillales</taxon>
        <taxon>Caryophanaceae</taxon>
        <taxon>Viridibacillus</taxon>
    </lineage>
</organism>
<dbReference type="RefSeq" id="WP_038189399.1">
    <property type="nucleotide sequence ID" value="NZ_ASQA01000037.1"/>
</dbReference>
<feature type="region of interest" description="Disordered" evidence="1">
    <location>
        <begin position="27"/>
        <end position="71"/>
    </location>
</feature>